<dbReference type="PANTHER" id="PTHR11709:SF518">
    <property type="entry name" value="MULTICOPPER OXIDASE"/>
    <property type="match status" value="1"/>
</dbReference>
<dbReference type="GO" id="GO:0005507">
    <property type="term" value="F:copper ion binding"/>
    <property type="evidence" value="ECO:0007669"/>
    <property type="project" value="InterPro"/>
</dbReference>
<dbReference type="InterPro" id="IPR008972">
    <property type="entry name" value="Cupredoxin"/>
</dbReference>
<feature type="domain" description="Plastocyanin-like" evidence="5">
    <location>
        <begin position="172"/>
        <end position="242"/>
    </location>
</feature>
<dbReference type="Pfam" id="PF07731">
    <property type="entry name" value="Cu-oxidase_2"/>
    <property type="match status" value="1"/>
</dbReference>
<evidence type="ECO:0000259" key="3">
    <source>
        <dbReference type="Pfam" id="PF00394"/>
    </source>
</evidence>
<dbReference type="AlphaFoldDB" id="A0A937FTV3"/>
<evidence type="ECO:0000256" key="1">
    <source>
        <dbReference type="ARBA" id="ARBA00022723"/>
    </source>
</evidence>
<comment type="caution">
    <text evidence="6">The sequence shown here is derived from an EMBL/GenBank/DDBJ whole genome shotgun (WGS) entry which is preliminary data.</text>
</comment>
<feature type="domain" description="Plastocyanin-like" evidence="3">
    <location>
        <begin position="299"/>
        <end position="374"/>
    </location>
</feature>
<accession>A0A937FTV3</accession>
<sequence>MKKKLIILTSVLLIGTLVSCDKDEKPKDGAALLKAEKENILSFLRKSAGQKTAFEKNKKSTQLASTTNPVYQDLQNPPVRSATNGILDTELRVAYSDQEIWNVKDHQTLTVRLRNYEGLLVPPTLKVKPGDLLRVKMKNDLPPLGHVSCDPYGGMHHTSDDPCEQKNPQSFNTTNLHTHGLHVSPKDSSDNVLVHIMPSCEFQNHIQIPENHPQGTFWYHGHVHGSTAVQVSSGMGGALIVEGGMDTIPEIKAADEKIFVFQQIPYTQDSDGQFGVEDFDASFGPGIWDKGVDSHGWRTMINGQTYPIIRMKSGEVQRWRLIHAGVREKIELELDGHQLHEIALDGISLGRVETKGYVELQPGYRSDILIKANEVSKTDTLFLIDRETQKESSLLDEYESPKILAIVIISTESKDMKLPTSDELAAYRPFKTIKESELEGLAQEVWFNIDVNSTPTCFTVNGRPFSMDNPPRVLKLNSASEWKITSQFVNHPFHIHVNSFEIFRVKKADGQEIIFDPPVWRDTYLIQQGDTVFARSRYEDFDGKFVLHCHILDHEDQGMMELVNIVGTEAL</sequence>
<dbReference type="InterPro" id="IPR011706">
    <property type="entry name" value="Cu-oxidase_C"/>
</dbReference>
<dbReference type="Pfam" id="PF00394">
    <property type="entry name" value="Cu-oxidase"/>
    <property type="match status" value="1"/>
</dbReference>
<dbReference type="Gene3D" id="2.60.40.420">
    <property type="entry name" value="Cupredoxins - blue copper proteins"/>
    <property type="match status" value="3"/>
</dbReference>
<organism evidence="6 7">
    <name type="scientific">Fulvivirga marina</name>
    <dbReference type="NCBI Taxonomy" id="2494733"/>
    <lineage>
        <taxon>Bacteria</taxon>
        <taxon>Pseudomonadati</taxon>
        <taxon>Bacteroidota</taxon>
        <taxon>Cytophagia</taxon>
        <taxon>Cytophagales</taxon>
        <taxon>Fulvivirgaceae</taxon>
        <taxon>Fulvivirga</taxon>
    </lineage>
</organism>
<dbReference type="PROSITE" id="PS00080">
    <property type="entry name" value="MULTICOPPER_OXIDASE2"/>
    <property type="match status" value="1"/>
</dbReference>
<dbReference type="EMBL" id="JAEUGD010000001">
    <property type="protein sequence ID" value="MBL6444712.1"/>
    <property type="molecule type" value="Genomic_DNA"/>
</dbReference>
<dbReference type="InterPro" id="IPR001117">
    <property type="entry name" value="Cu-oxidase_2nd"/>
</dbReference>
<evidence type="ECO:0000313" key="7">
    <source>
        <dbReference type="Proteomes" id="UP000614216"/>
    </source>
</evidence>
<dbReference type="CDD" id="cd13853">
    <property type="entry name" value="CuRO_1_Tth-MCO_like"/>
    <property type="match status" value="1"/>
</dbReference>
<dbReference type="PANTHER" id="PTHR11709">
    <property type="entry name" value="MULTI-COPPER OXIDASE"/>
    <property type="match status" value="1"/>
</dbReference>
<gene>
    <name evidence="6" type="ORF">JMN32_00220</name>
</gene>
<dbReference type="Pfam" id="PF07732">
    <property type="entry name" value="Cu-oxidase_3"/>
    <property type="match status" value="1"/>
</dbReference>
<dbReference type="PROSITE" id="PS51257">
    <property type="entry name" value="PROKAR_LIPOPROTEIN"/>
    <property type="match status" value="1"/>
</dbReference>
<evidence type="ECO:0000259" key="5">
    <source>
        <dbReference type="Pfam" id="PF07732"/>
    </source>
</evidence>
<keyword evidence="7" id="KW-1185">Reference proteome</keyword>
<dbReference type="SUPFAM" id="SSF49503">
    <property type="entry name" value="Cupredoxins"/>
    <property type="match status" value="3"/>
</dbReference>
<dbReference type="InterPro" id="IPR011707">
    <property type="entry name" value="Cu-oxidase-like_N"/>
</dbReference>
<dbReference type="Proteomes" id="UP000614216">
    <property type="component" value="Unassembled WGS sequence"/>
</dbReference>
<protein>
    <submittedName>
        <fullName evidence="6">Multicopper oxidase domain-containing protein</fullName>
    </submittedName>
</protein>
<keyword evidence="2" id="KW-0560">Oxidoreductase</keyword>
<evidence type="ECO:0000313" key="6">
    <source>
        <dbReference type="EMBL" id="MBL6444712.1"/>
    </source>
</evidence>
<name>A0A937FTV3_9BACT</name>
<dbReference type="InterPro" id="IPR033138">
    <property type="entry name" value="Cu_oxidase_CS"/>
</dbReference>
<evidence type="ECO:0000259" key="4">
    <source>
        <dbReference type="Pfam" id="PF07731"/>
    </source>
</evidence>
<keyword evidence="1" id="KW-0479">Metal-binding</keyword>
<dbReference type="GO" id="GO:0016491">
    <property type="term" value="F:oxidoreductase activity"/>
    <property type="evidence" value="ECO:0007669"/>
    <property type="project" value="UniProtKB-KW"/>
</dbReference>
<evidence type="ECO:0000256" key="2">
    <source>
        <dbReference type="ARBA" id="ARBA00023002"/>
    </source>
</evidence>
<feature type="domain" description="Plastocyanin-like" evidence="4">
    <location>
        <begin position="444"/>
        <end position="561"/>
    </location>
</feature>
<dbReference type="CDD" id="cd13900">
    <property type="entry name" value="CuRO_3_Tth-MCO_like"/>
    <property type="match status" value="1"/>
</dbReference>
<reference evidence="6" key="1">
    <citation type="submission" date="2021-01" db="EMBL/GenBank/DDBJ databases">
        <title>Fulvivirga kasyanovii gen. nov., sp nov., a novel member of the phylum Bacteroidetes isolated from seawater in a mussel farm.</title>
        <authorList>
            <person name="Zhao L.-H."/>
            <person name="Wang Z.-J."/>
        </authorList>
    </citation>
    <scope>NUCLEOTIDE SEQUENCE</scope>
    <source>
        <strain evidence="6">29W222</strain>
    </source>
</reference>
<dbReference type="InterPro" id="IPR002355">
    <property type="entry name" value="Cu_oxidase_Cu_BS"/>
</dbReference>
<dbReference type="InterPro" id="IPR045087">
    <property type="entry name" value="Cu-oxidase_fam"/>
</dbReference>
<dbReference type="RefSeq" id="WP_202854257.1">
    <property type="nucleotide sequence ID" value="NZ_JAEUGD010000001.1"/>
</dbReference>
<dbReference type="PROSITE" id="PS00079">
    <property type="entry name" value="MULTICOPPER_OXIDASE1"/>
    <property type="match status" value="1"/>
</dbReference>
<proteinExistence type="predicted"/>